<keyword evidence="3" id="KW-0408">Iron</keyword>
<dbReference type="Gene3D" id="3.60.21.10">
    <property type="match status" value="1"/>
</dbReference>
<reference evidence="6 7" key="1">
    <citation type="journal article" date="2012" name="Environ. Microbiol.">
        <title>The genome of the ammonia-oxidizing Candidatus Nitrososphaera gargensis: insights into metabolic versatility and environmental adaptations.</title>
        <authorList>
            <person name="Spang A."/>
            <person name="Poehlein A."/>
            <person name="Offre P."/>
            <person name="Zumbragel S."/>
            <person name="Haider S."/>
            <person name="Rychlik N."/>
            <person name="Nowka B."/>
            <person name="Schmeisser C."/>
            <person name="Lebedeva E.V."/>
            <person name="Rattei T."/>
            <person name="Bohm C."/>
            <person name="Schmid M."/>
            <person name="Galushko A."/>
            <person name="Hatzenpichler R."/>
            <person name="Weinmaier T."/>
            <person name="Daniel R."/>
            <person name="Schleper C."/>
            <person name="Spieck E."/>
            <person name="Streit W."/>
            <person name="Wagner M."/>
        </authorList>
    </citation>
    <scope>NUCLEOTIDE SEQUENCE [LARGE SCALE GENOMIC DNA]</scope>
    <source>
        <strain evidence="7">Ga9.2</strain>
    </source>
</reference>
<organism evidence="6 7">
    <name type="scientific">Nitrososphaera gargensis (strain Ga9.2)</name>
    <dbReference type="NCBI Taxonomy" id="1237085"/>
    <lineage>
        <taxon>Archaea</taxon>
        <taxon>Nitrososphaerota</taxon>
        <taxon>Nitrososphaeria</taxon>
        <taxon>Nitrososphaerales</taxon>
        <taxon>Nitrososphaeraceae</taxon>
        <taxon>Nitrososphaera</taxon>
    </lineage>
</organism>
<dbReference type="KEGG" id="nga:Ngar_c25140"/>
<dbReference type="EMBL" id="CP002408">
    <property type="protein sequence ID" value="AFU59437.1"/>
    <property type="molecule type" value="Genomic_DNA"/>
</dbReference>
<dbReference type="PANTHER" id="PTHR42988">
    <property type="entry name" value="PHOSPHOHYDROLASE"/>
    <property type="match status" value="1"/>
</dbReference>
<proteinExistence type="inferred from homology"/>
<feature type="domain" description="Calcineurin-like phosphoesterase" evidence="5">
    <location>
        <begin position="5"/>
        <end position="185"/>
    </location>
</feature>
<evidence type="ECO:0000259" key="5">
    <source>
        <dbReference type="Pfam" id="PF00149"/>
    </source>
</evidence>
<dbReference type="InParanoid" id="K0ILD3"/>
<dbReference type="STRING" id="1237085.Ngar_c25140"/>
<dbReference type="InterPro" id="IPR029052">
    <property type="entry name" value="Metallo-depent_PP-like"/>
</dbReference>
<dbReference type="RefSeq" id="WP_015019972.1">
    <property type="nucleotide sequence ID" value="NC_018719.1"/>
</dbReference>
<gene>
    <name evidence="6" type="ordered locus">Ngar_c25140</name>
</gene>
<dbReference type="GO" id="GO:0016787">
    <property type="term" value="F:hydrolase activity"/>
    <property type="evidence" value="ECO:0007669"/>
    <property type="project" value="UniProtKB-KW"/>
</dbReference>
<evidence type="ECO:0000256" key="4">
    <source>
        <dbReference type="ARBA" id="ARBA00025742"/>
    </source>
</evidence>
<dbReference type="CDD" id="cd07400">
    <property type="entry name" value="MPP_1"/>
    <property type="match status" value="1"/>
</dbReference>
<dbReference type="PANTHER" id="PTHR42988:SF2">
    <property type="entry name" value="CYCLIC NUCLEOTIDE PHOSPHODIESTERASE CBUA0032-RELATED"/>
    <property type="match status" value="1"/>
</dbReference>
<evidence type="ECO:0000313" key="7">
    <source>
        <dbReference type="Proteomes" id="UP000008037"/>
    </source>
</evidence>
<dbReference type="GO" id="GO:0046872">
    <property type="term" value="F:metal ion binding"/>
    <property type="evidence" value="ECO:0007669"/>
    <property type="project" value="UniProtKB-KW"/>
</dbReference>
<protein>
    <submittedName>
        <fullName evidence="6">Putative metallophosphoesterase</fullName>
    </submittedName>
</protein>
<name>K0ILD3_NITGG</name>
<keyword evidence="7" id="KW-1185">Reference proteome</keyword>
<dbReference type="InterPro" id="IPR004843">
    <property type="entry name" value="Calcineurin-like_PHP"/>
</dbReference>
<evidence type="ECO:0000256" key="3">
    <source>
        <dbReference type="ARBA" id="ARBA00023004"/>
    </source>
</evidence>
<dbReference type="PATRIC" id="fig|1237085.11.peg.2492"/>
<evidence type="ECO:0000256" key="2">
    <source>
        <dbReference type="ARBA" id="ARBA00022801"/>
    </source>
</evidence>
<accession>K0ILD3</accession>
<dbReference type="AlphaFoldDB" id="K0ILD3"/>
<dbReference type="Proteomes" id="UP000008037">
    <property type="component" value="Chromosome"/>
</dbReference>
<comment type="similarity">
    <text evidence="4">Belongs to the cyclic nucleotide phosphodiesterase class-III family.</text>
</comment>
<dbReference type="GeneID" id="13794532"/>
<keyword evidence="2" id="KW-0378">Hydrolase</keyword>
<dbReference type="SUPFAM" id="SSF56300">
    <property type="entry name" value="Metallo-dependent phosphatases"/>
    <property type="match status" value="1"/>
</dbReference>
<sequence>MAALQIVQLSDIHIGSLFVQNVFDTVVDEVNKLKPDAIIVTGDLTDEGLLFQFERARNELKRFTCPNVIVVAGNHDYRHTGYLLFKKFFPSKQIYEFDDAIVLTLGTARPDRDEGEVGYRQNQWMEKTLTKLPETKPKIVAMHHHLIGIPDTGTDKIIILDAGDTLRTCLQSGVDLVLCGHKHRPWVWNLGRLEIAYAGTTSSSRFRGFFENCYNIIDIEMGKKPRVDIKIVGKKRFPLAELVERYKPFLEQA</sequence>
<evidence type="ECO:0000313" key="6">
    <source>
        <dbReference type="EMBL" id="AFU59437.1"/>
    </source>
</evidence>
<dbReference type="HOGENOM" id="CLU_063034_1_0_2"/>
<keyword evidence="1" id="KW-0479">Metal-binding</keyword>
<dbReference type="Pfam" id="PF00149">
    <property type="entry name" value="Metallophos"/>
    <property type="match status" value="1"/>
</dbReference>
<evidence type="ECO:0000256" key="1">
    <source>
        <dbReference type="ARBA" id="ARBA00022723"/>
    </source>
</evidence>
<dbReference type="BioCyc" id="CNIT1237085:G1324-2513-MONOMER"/>
<dbReference type="InterPro" id="IPR050884">
    <property type="entry name" value="CNP_phosphodiesterase-III"/>
</dbReference>